<protein>
    <submittedName>
        <fullName evidence="1">Uncharacterized protein</fullName>
    </submittedName>
</protein>
<dbReference type="AlphaFoldDB" id="A0A2N1MB13"/>
<reference evidence="1 2" key="2">
    <citation type="submission" date="2017-10" db="EMBL/GenBank/DDBJ databases">
        <title>Extensive intraspecific genome diversity in a model arbuscular mycorrhizal fungus.</title>
        <authorList>
            <person name="Chen E.C.H."/>
            <person name="Morin E."/>
            <person name="Baudet D."/>
            <person name="Noel J."/>
            <person name="Ndikumana S."/>
            <person name="Charron P."/>
            <person name="St-Onge C."/>
            <person name="Giorgi J."/>
            <person name="Grigoriev I.V."/>
            <person name="Roux C."/>
            <person name="Martin F.M."/>
            <person name="Corradi N."/>
        </authorList>
    </citation>
    <scope>NUCLEOTIDE SEQUENCE [LARGE SCALE GENOMIC DNA]</scope>
    <source>
        <strain evidence="1 2">C2</strain>
    </source>
</reference>
<dbReference type="SUPFAM" id="SSF56219">
    <property type="entry name" value="DNase I-like"/>
    <property type="match status" value="1"/>
</dbReference>
<dbReference type="VEuPathDB" id="FungiDB:RhiirA1_484933"/>
<evidence type="ECO:0000313" key="2">
    <source>
        <dbReference type="Proteomes" id="UP000233469"/>
    </source>
</evidence>
<sequence length="184" mass="21248">MEHYTPKCPMIILYKNSIIPSVGGIKDINNTFKIATLNVTGINTSFKQQQILNYMKINKINILTLTETKLKTNSVNILYKKDDVNSCANILYKNDDVNSWWECDDNNHFSNGVGIIMDNTIAKHVQIVKGYFGRLLHVKLFVKGNIRLSILVIYNYANNAEKENTIELYKEIERIIKEELRFNA</sequence>
<dbReference type="VEuPathDB" id="FungiDB:FUN_018007"/>
<proteinExistence type="predicted"/>
<dbReference type="EMBL" id="LLXL01003366">
    <property type="protein sequence ID" value="PKK58815.1"/>
    <property type="molecule type" value="Genomic_DNA"/>
</dbReference>
<dbReference type="Gene3D" id="3.60.10.10">
    <property type="entry name" value="Endonuclease/exonuclease/phosphatase"/>
    <property type="match status" value="1"/>
</dbReference>
<organism evidence="1 2">
    <name type="scientific">Rhizophagus irregularis</name>
    <dbReference type="NCBI Taxonomy" id="588596"/>
    <lineage>
        <taxon>Eukaryota</taxon>
        <taxon>Fungi</taxon>
        <taxon>Fungi incertae sedis</taxon>
        <taxon>Mucoromycota</taxon>
        <taxon>Glomeromycotina</taxon>
        <taxon>Glomeromycetes</taxon>
        <taxon>Glomerales</taxon>
        <taxon>Glomeraceae</taxon>
        <taxon>Rhizophagus</taxon>
    </lineage>
</organism>
<reference evidence="1 2" key="1">
    <citation type="submission" date="2016-04" db="EMBL/GenBank/DDBJ databases">
        <title>Genome analyses suggest a sexual origin of heterokaryosis in a supposedly ancient asexual fungus.</title>
        <authorList>
            <person name="Ropars J."/>
            <person name="Sedzielewska K."/>
            <person name="Noel J."/>
            <person name="Charron P."/>
            <person name="Farinelli L."/>
            <person name="Marton T."/>
            <person name="Kruger M."/>
            <person name="Pelin A."/>
            <person name="Brachmann A."/>
            <person name="Corradi N."/>
        </authorList>
    </citation>
    <scope>NUCLEOTIDE SEQUENCE [LARGE SCALE GENOMIC DNA]</scope>
    <source>
        <strain evidence="1 2">C2</strain>
    </source>
</reference>
<accession>A0A2N1MB13</accession>
<dbReference type="Proteomes" id="UP000233469">
    <property type="component" value="Unassembled WGS sequence"/>
</dbReference>
<comment type="caution">
    <text evidence="1">The sequence shown here is derived from an EMBL/GenBank/DDBJ whole genome shotgun (WGS) entry which is preliminary data.</text>
</comment>
<evidence type="ECO:0000313" key="1">
    <source>
        <dbReference type="EMBL" id="PKK58815.1"/>
    </source>
</evidence>
<dbReference type="InterPro" id="IPR036691">
    <property type="entry name" value="Endo/exonu/phosph_ase_sf"/>
</dbReference>
<name>A0A2N1MB13_9GLOM</name>
<gene>
    <name evidence="1" type="ORF">RhiirC2_795729</name>
</gene>